<dbReference type="RefSeq" id="WP_368847995.1">
    <property type="nucleotide sequence ID" value="NZ_CP194411.1"/>
</dbReference>
<dbReference type="PANTHER" id="PTHR35579:SF3">
    <property type="entry name" value="CRISPR SYSTEM CMS ENDORIBONUCLEASE CSM3"/>
    <property type="match status" value="1"/>
</dbReference>
<name>A0ABV3X7V6_9FIRM</name>
<dbReference type="Proteomes" id="UP001559623">
    <property type="component" value="Unassembled WGS sequence"/>
</dbReference>
<gene>
    <name evidence="3" type="ORF">QCO44_11715</name>
</gene>
<evidence type="ECO:0000313" key="3">
    <source>
        <dbReference type="EMBL" id="MEX5286277.1"/>
    </source>
</evidence>
<dbReference type="InterPro" id="IPR052216">
    <property type="entry name" value="CRISPR_Csm3_endoribonuclease"/>
</dbReference>
<reference evidence="3 4" key="1">
    <citation type="submission" date="2023-04" db="EMBL/GenBank/DDBJ databases">
        <title>Genome Sequence of Selenomonas sputigena ATCC 33150.</title>
        <authorList>
            <person name="Miller D.P."/>
            <person name="Anvari S."/>
            <person name="Polson S.W."/>
            <person name="Macdonald M."/>
            <person name="Mcdowell J.V."/>
        </authorList>
    </citation>
    <scope>NUCLEOTIDE SEQUENCE [LARGE SCALE GENOMIC DNA]</scope>
    <source>
        <strain evidence="3 4">ATCC 33150</strain>
    </source>
</reference>
<organism evidence="3 4">
    <name type="scientific">Selenomonas sputigena</name>
    <dbReference type="NCBI Taxonomy" id="69823"/>
    <lineage>
        <taxon>Bacteria</taxon>
        <taxon>Bacillati</taxon>
        <taxon>Bacillota</taxon>
        <taxon>Negativicutes</taxon>
        <taxon>Selenomonadales</taxon>
        <taxon>Selenomonadaceae</taxon>
        <taxon>Selenomonas</taxon>
    </lineage>
</organism>
<dbReference type="PANTHER" id="PTHR35579">
    <property type="entry name" value="CRISPR SYSTEM CMS ENDORIBONUCLEASE CSM3"/>
    <property type="match status" value="1"/>
</dbReference>
<proteinExistence type="predicted"/>
<feature type="domain" description="CRISPR type III-associated protein" evidence="2">
    <location>
        <begin position="7"/>
        <end position="202"/>
    </location>
</feature>
<accession>A0ABV3X7V6</accession>
<evidence type="ECO:0000259" key="2">
    <source>
        <dbReference type="Pfam" id="PF03787"/>
    </source>
</evidence>
<protein>
    <submittedName>
        <fullName evidence="3">RAMP superfamily CRISPR-associated protein</fullName>
    </submittedName>
</protein>
<dbReference type="EMBL" id="JARVLH010000009">
    <property type="protein sequence ID" value="MEX5286277.1"/>
    <property type="molecule type" value="Genomic_DNA"/>
</dbReference>
<comment type="caution">
    <text evidence="3">The sequence shown here is derived from an EMBL/GenBank/DDBJ whole genome shotgun (WGS) entry which is preliminary data.</text>
</comment>
<evidence type="ECO:0000313" key="4">
    <source>
        <dbReference type="Proteomes" id="UP001559623"/>
    </source>
</evidence>
<dbReference type="Pfam" id="PF03787">
    <property type="entry name" value="RAMPs"/>
    <property type="match status" value="1"/>
</dbReference>
<keyword evidence="1" id="KW-0051">Antiviral defense</keyword>
<dbReference type="InterPro" id="IPR005537">
    <property type="entry name" value="RAMP_III_fam"/>
</dbReference>
<dbReference type="CDD" id="cd09726">
    <property type="entry name" value="RAMP_I_III"/>
    <property type="match status" value="1"/>
</dbReference>
<evidence type="ECO:0000256" key="1">
    <source>
        <dbReference type="ARBA" id="ARBA00023118"/>
    </source>
</evidence>
<sequence>MAVYKVRIEALSPLHLSSGKADVTLDAEVVHDVYGIPLFPAKRFKGLLYESALEVVEMAELSGRRFLARETVEELFGHAALAQAEADGEPLKLIVHDLHPEGYEALRKDMAYLMRRYKEALRPEDILGEYTSLRFQTEIDKATGTALENSLHNMQVVEADDLVFTGEIELVGAEERHREALALAFANLRSAGLKRNRGFGKIRCTMQDQEELLAAALRKDVG</sequence>
<keyword evidence="4" id="KW-1185">Reference proteome</keyword>